<reference evidence="5 6" key="1">
    <citation type="submission" date="2019-07" db="EMBL/GenBank/DDBJ databases">
        <authorList>
            <person name="Kim J."/>
        </authorList>
    </citation>
    <scope>NUCLEOTIDE SEQUENCE [LARGE SCALE GENOMIC DNA]</scope>
    <source>
        <strain evidence="5 6">JC52</strain>
    </source>
</reference>
<evidence type="ECO:0000256" key="3">
    <source>
        <dbReference type="ARBA" id="ARBA00048505"/>
    </source>
</evidence>
<dbReference type="RefSeq" id="WP_144852201.1">
    <property type="nucleotide sequence ID" value="NZ_VNJI01000040.1"/>
</dbReference>
<keyword evidence="6" id="KW-1185">Reference proteome</keyword>
<evidence type="ECO:0000256" key="1">
    <source>
        <dbReference type="ARBA" id="ARBA00034221"/>
    </source>
</evidence>
<proteinExistence type="predicted"/>
<dbReference type="Gene3D" id="3.60.15.10">
    <property type="entry name" value="Ribonuclease Z/Hydroxyacylglutathione hydrolase-like"/>
    <property type="match status" value="1"/>
</dbReference>
<protein>
    <submittedName>
        <fullName evidence="5">MBL fold metallo-hydrolase</fullName>
    </submittedName>
</protein>
<evidence type="ECO:0000259" key="4">
    <source>
        <dbReference type="SMART" id="SM00849"/>
    </source>
</evidence>
<comment type="function">
    <text evidence="2">Counteracts the endogenous Pycsar antiviral defense system. Phosphodiesterase that enables metal-dependent hydrolysis of host cyclic nucleotide Pycsar defense signals such as cCMP and cUMP.</text>
</comment>
<dbReference type="Proteomes" id="UP000317036">
    <property type="component" value="Unassembled WGS sequence"/>
</dbReference>
<dbReference type="GO" id="GO:0016787">
    <property type="term" value="F:hydrolase activity"/>
    <property type="evidence" value="ECO:0007669"/>
    <property type="project" value="UniProtKB-KW"/>
</dbReference>
<dbReference type="PANTHER" id="PTHR42951:SF15">
    <property type="entry name" value="METALLO-BETA-LACTAMASE SUPERFAMILY PROTEIN"/>
    <property type="match status" value="1"/>
</dbReference>
<sequence>MLVANGLEMLDITAHLMGEVRTIHPTLLWDEHTVILVDTGYPGQLPLFREAIEKAGVPFERLDRIIMTHQDIDHIGSLPAILKESSHPIEVLAHEIEKPYIQGEKRLIKFSDEMVAQIEQWPEERRKPMLALISNLPKADVHRTIEDGEELPYCGGLTVITTPGHTPGHTSLYHRGSKTLIAGDALNVIDRQLTGSIPQYSTDPKQAVESLKKLAAYDIETVICYHGGVFRGNANERIAELANANS</sequence>
<comment type="catalytic activity">
    <reaction evidence="1">
        <text>3',5'-cyclic CMP + H2O = CMP + H(+)</text>
        <dbReference type="Rhea" id="RHEA:72675"/>
        <dbReference type="ChEBI" id="CHEBI:15377"/>
        <dbReference type="ChEBI" id="CHEBI:15378"/>
        <dbReference type="ChEBI" id="CHEBI:58003"/>
        <dbReference type="ChEBI" id="CHEBI:60377"/>
    </reaction>
    <physiologicalReaction direction="left-to-right" evidence="1">
        <dbReference type="Rhea" id="RHEA:72676"/>
    </physiologicalReaction>
</comment>
<dbReference type="SUPFAM" id="SSF56281">
    <property type="entry name" value="Metallo-hydrolase/oxidoreductase"/>
    <property type="match status" value="1"/>
</dbReference>
<dbReference type="InterPro" id="IPR036866">
    <property type="entry name" value="RibonucZ/Hydroxyglut_hydro"/>
</dbReference>
<dbReference type="Pfam" id="PF00753">
    <property type="entry name" value="Lactamase_B"/>
    <property type="match status" value="1"/>
</dbReference>
<evidence type="ECO:0000256" key="2">
    <source>
        <dbReference type="ARBA" id="ARBA00034301"/>
    </source>
</evidence>
<dbReference type="SMART" id="SM00849">
    <property type="entry name" value="Lactamase_B"/>
    <property type="match status" value="1"/>
</dbReference>
<dbReference type="PANTHER" id="PTHR42951">
    <property type="entry name" value="METALLO-BETA-LACTAMASE DOMAIN-CONTAINING"/>
    <property type="match status" value="1"/>
</dbReference>
<dbReference type="CDD" id="cd07721">
    <property type="entry name" value="yflN-like_MBL-fold"/>
    <property type="match status" value="1"/>
</dbReference>
<name>A0A559K576_9BACL</name>
<gene>
    <name evidence="5" type="ORF">FPZ49_24980</name>
</gene>
<evidence type="ECO:0000313" key="6">
    <source>
        <dbReference type="Proteomes" id="UP000317036"/>
    </source>
</evidence>
<keyword evidence="5" id="KW-0378">Hydrolase</keyword>
<dbReference type="OrthoDB" id="9802248at2"/>
<dbReference type="InterPro" id="IPR050855">
    <property type="entry name" value="NDM-1-like"/>
</dbReference>
<dbReference type="AlphaFoldDB" id="A0A559K576"/>
<feature type="domain" description="Metallo-beta-lactamase" evidence="4">
    <location>
        <begin position="22"/>
        <end position="226"/>
    </location>
</feature>
<comment type="caution">
    <text evidence="5">The sequence shown here is derived from an EMBL/GenBank/DDBJ whole genome shotgun (WGS) entry which is preliminary data.</text>
</comment>
<comment type="catalytic activity">
    <reaction evidence="3">
        <text>3',5'-cyclic UMP + H2O = UMP + H(+)</text>
        <dbReference type="Rhea" id="RHEA:70575"/>
        <dbReference type="ChEBI" id="CHEBI:15377"/>
        <dbReference type="ChEBI" id="CHEBI:15378"/>
        <dbReference type="ChEBI" id="CHEBI:57865"/>
        <dbReference type="ChEBI" id="CHEBI:184387"/>
    </reaction>
    <physiologicalReaction direction="left-to-right" evidence="3">
        <dbReference type="Rhea" id="RHEA:70576"/>
    </physiologicalReaction>
</comment>
<accession>A0A559K576</accession>
<dbReference type="EMBL" id="VNJI01000040">
    <property type="protein sequence ID" value="TVY07284.1"/>
    <property type="molecule type" value="Genomic_DNA"/>
</dbReference>
<dbReference type="InterPro" id="IPR001279">
    <property type="entry name" value="Metallo-B-lactamas"/>
</dbReference>
<evidence type="ECO:0000313" key="5">
    <source>
        <dbReference type="EMBL" id="TVY07284.1"/>
    </source>
</evidence>
<organism evidence="5 6">
    <name type="scientific">Paenibacillus cremeus</name>
    <dbReference type="NCBI Taxonomy" id="2163881"/>
    <lineage>
        <taxon>Bacteria</taxon>
        <taxon>Bacillati</taxon>
        <taxon>Bacillota</taxon>
        <taxon>Bacilli</taxon>
        <taxon>Bacillales</taxon>
        <taxon>Paenibacillaceae</taxon>
        <taxon>Paenibacillus</taxon>
    </lineage>
</organism>